<keyword evidence="8" id="KW-1185">Reference proteome</keyword>
<dbReference type="PANTHER" id="PTHR46206">
    <property type="entry name" value="CYTOCHROME P450"/>
    <property type="match status" value="1"/>
</dbReference>
<protein>
    <recommendedName>
        <fullName evidence="9">Cytochrome P450</fullName>
    </recommendedName>
</protein>
<evidence type="ECO:0000256" key="3">
    <source>
        <dbReference type="ARBA" id="ARBA00022723"/>
    </source>
</evidence>
<sequence>MIGLLSANSASMPIDALKVALPIGIGLASAALLTMKMTSNPADKSIPTVPIRAGDTTHDKEFTEDPDEFLSRAVEDHGPVFIVKVLNQTLITISGSMVREIFMNENFSFGDAMDALTGVQSFMMSVLKSHKDPDSRVIHEIVRDNISPNLPLFTPRIVEQLERVIDEQLGYCEGKIVEKPIKIVQDMIAYAMANVFMGPDVAQHRAVIDTFIQVTYDFGVVIGRENRKNPWHAWSNRTKYGLLNPLHKHIQVLTDVAGPAIEERRRQEAEAIEKGLEYDRPQDIMQRLLDNNEKYGFVDLEDLCGHLLILILVSVHTTTDTSNNLMYYLAAYPEYVEPLFQEQQEVLAQITNERTELRQKKLQSGEFASLDEFTDTELDPAHDRDLSAAAVKRMVHMDSFVREIFRNRTPRLDLMHIARKPITLSNGMRIAKGQMVVANMHSLHQSYEFQGEDPTEFRPWRFLGKAKAATKAATDFLPFGMGRHACPGRFLAIQELKTVGALVVSRYSKIEMQDPSHKKRALLSRIGDPCPSGLIFTSRSFAPVASNDKEA</sequence>
<keyword evidence="6" id="KW-0560">Oxidoreductase</keyword>
<keyword evidence="6" id="KW-0503">Monooxygenase</keyword>
<keyword evidence="4 5" id="KW-0408">Iron</keyword>
<dbReference type="GO" id="GO:0005506">
    <property type="term" value="F:iron ion binding"/>
    <property type="evidence" value="ECO:0007669"/>
    <property type="project" value="InterPro"/>
</dbReference>
<comment type="similarity">
    <text evidence="2 6">Belongs to the cytochrome P450 family.</text>
</comment>
<evidence type="ECO:0008006" key="9">
    <source>
        <dbReference type="Google" id="ProtNLM"/>
    </source>
</evidence>
<dbReference type="SUPFAM" id="SSF48264">
    <property type="entry name" value="Cytochrome P450"/>
    <property type="match status" value="1"/>
</dbReference>
<dbReference type="InterPro" id="IPR036396">
    <property type="entry name" value="Cyt_P450_sf"/>
</dbReference>
<evidence type="ECO:0000313" key="7">
    <source>
        <dbReference type="EMBL" id="KAG0261338.1"/>
    </source>
</evidence>
<keyword evidence="3 5" id="KW-0479">Metal-binding</keyword>
<evidence type="ECO:0000256" key="5">
    <source>
        <dbReference type="PIRSR" id="PIRSR602403-1"/>
    </source>
</evidence>
<comment type="cofactor">
    <cofactor evidence="1 5">
        <name>heme</name>
        <dbReference type="ChEBI" id="CHEBI:30413"/>
    </cofactor>
</comment>
<dbReference type="Gene3D" id="1.10.630.10">
    <property type="entry name" value="Cytochrome P450"/>
    <property type="match status" value="1"/>
</dbReference>
<evidence type="ECO:0000256" key="4">
    <source>
        <dbReference type="ARBA" id="ARBA00023004"/>
    </source>
</evidence>
<keyword evidence="5 6" id="KW-0349">Heme</keyword>
<reference evidence="7" key="1">
    <citation type="journal article" date="2020" name="Fungal Divers.">
        <title>Resolving the Mortierellaceae phylogeny through synthesis of multi-gene phylogenetics and phylogenomics.</title>
        <authorList>
            <person name="Vandepol N."/>
            <person name="Liber J."/>
            <person name="Desiro A."/>
            <person name="Na H."/>
            <person name="Kennedy M."/>
            <person name="Barry K."/>
            <person name="Grigoriev I.V."/>
            <person name="Miller A.N."/>
            <person name="O'Donnell K."/>
            <person name="Stajich J.E."/>
            <person name="Bonito G."/>
        </authorList>
    </citation>
    <scope>NUCLEOTIDE SEQUENCE</scope>
    <source>
        <strain evidence="7">NRRL 28262</strain>
    </source>
</reference>
<name>A0AAD4D4X6_9FUNG</name>
<evidence type="ECO:0000256" key="6">
    <source>
        <dbReference type="RuleBase" id="RU000461"/>
    </source>
</evidence>
<organism evidence="7 8">
    <name type="scientific">Linnemannia exigua</name>
    <dbReference type="NCBI Taxonomy" id="604196"/>
    <lineage>
        <taxon>Eukaryota</taxon>
        <taxon>Fungi</taxon>
        <taxon>Fungi incertae sedis</taxon>
        <taxon>Mucoromycota</taxon>
        <taxon>Mortierellomycotina</taxon>
        <taxon>Mortierellomycetes</taxon>
        <taxon>Mortierellales</taxon>
        <taxon>Mortierellaceae</taxon>
        <taxon>Linnemannia</taxon>
    </lineage>
</organism>
<evidence type="ECO:0000256" key="2">
    <source>
        <dbReference type="ARBA" id="ARBA00010617"/>
    </source>
</evidence>
<dbReference type="InterPro" id="IPR001128">
    <property type="entry name" value="Cyt_P450"/>
</dbReference>
<dbReference type="AlphaFoldDB" id="A0AAD4D4X6"/>
<evidence type="ECO:0000256" key="1">
    <source>
        <dbReference type="ARBA" id="ARBA00001971"/>
    </source>
</evidence>
<dbReference type="GO" id="GO:0016705">
    <property type="term" value="F:oxidoreductase activity, acting on paired donors, with incorporation or reduction of molecular oxygen"/>
    <property type="evidence" value="ECO:0007669"/>
    <property type="project" value="InterPro"/>
</dbReference>
<dbReference type="PRINTS" id="PR00465">
    <property type="entry name" value="EP450IV"/>
</dbReference>
<gene>
    <name evidence="7" type="ORF">BGZ95_004252</name>
</gene>
<dbReference type="PROSITE" id="PS00086">
    <property type="entry name" value="CYTOCHROME_P450"/>
    <property type="match status" value="1"/>
</dbReference>
<dbReference type="GO" id="GO:0020037">
    <property type="term" value="F:heme binding"/>
    <property type="evidence" value="ECO:0007669"/>
    <property type="project" value="InterPro"/>
</dbReference>
<comment type="caution">
    <text evidence="7">The sequence shown here is derived from an EMBL/GenBank/DDBJ whole genome shotgun (WGS) entry which is preliminary data.</text>
</comment>
<dbReference type="CDD" id="cd11041">
    <property type="entry name" value="CYP503A1-like"/>
    <property type="match status" value="1"/>
</dbReference>
<feature type="binding site" description="axial binding residue" evidence="5">
    <location>
        <position position="486"/>
    </location>
    <ligand>
        <name>heme</name>
        <dbReference type="ChEBI" id="CHEBI:30413"/>
    </ligand>
    <ligandPart>
        <name>Fe</name>
        <dbReference type="ChEBI" id="CHEBI:18248"/>
    </ligandPart>
</feature>
<dbReference type="Pfam" id="PF00067">
    <property type="entry name" value="p450"/>
    <property type="match status" value="2"/>
</dbReference>
<evidence type="ECO:0000313" key="8">
    <source>
        <dbReference type="Proteomes" id="UP001194580"/>
    </source>
</evidence>
<dbReference type="GO" id="GO:0004497">
    <property type="term" value="F:monooxygenase activity"/>
    <property type="evidence" value="ECO:0007669"/>
    <property type="project" value="UniProtKB-KW"/>
</dbReference>
<proteinExistence type="inferred from homology"/>
<accession>A0AAD4D4X6</accession>
<dbReference type="Proteomes" id="UP001194580">
    <property type="component" value="Unassembled WGS sequence"/>
</dbReference>
<dbReference type="PANTHER" id="PTHR46206:SF7">
    <property type="entry name" value="P450, PUTATIVE (EUROFUNG)-RELATED"/>
    <property type="match status" value="1"/>
</dbReference>
<dbReference type="EMBL" id="JAAAIL010002043">
    <property type="protein sequence ID" value="KAG0261338.1"/>
    <property type="molecule type" value="Genomic_DNA"/>
</dbReference>
<dbReference type="InterPro" id="IPR002403">
    <property type="entry name" value="Cyt_P450_E_grp-IV"/>
</dbReference>
<dbReference type="InterPro" id="IPR017972">
    <property type="entry name" value="Cyt_P450_CS"/>
</dbReference>